<organism evidence="2">
    <name type="scientific">Fagus sylvatica</name>
    <name type="common">Beechnut</name>
    <dbReference type="NCBI Taxonomy" id="28930"/>
    <lineage>
        <taxon>Eukaryota</taxon>
        <taxon>Viridiplantae</taxon>
        <taxon>Streptophyta</taxon>
        <taxon>Embryophyta</taxon>
        <taxon>Tracheophyta</taxon>
        <taxon>Spermatophyta</taxon>
        <taxon>Magnoliopsida</taxon>
        <taxon>eudicotyledons</taxon>
        <taxon>Gunneridae</taxon>
        <taxon>Pentapetalae</taxon>
        <taxon>rosids</taxon>
        <taxon>fabids</taxon>
        <taxon>Fagales</taxon>
        <taxon>Fagaceae</taxon>
        <taxon>Fagus</taxon>
    </lineage>
</organism>
<dbReference type="PROSITE" id="PS50878">
    <property type="entry name" value="RT_POL"/>
    <property type="match status" value="1"/>
</dbReference>
<dbReference type="PANTHER" id="PTHR46890">
    <property type="entry name" value="NON-LTR RETROLELEMENT REVERSE TRANSCRIPTASE-LIKE PROTEIN-RELATED"/>
    <property type="match status" value="1"/>
</dbReference>
<dbReference type="AlphaFoldDB" id="A0A2N9GD74"/>
<dbReference type="PANTHER" id="PTHR46890:SF50">
    <property type="entry name" value="RNA-DIRECTED DNA POLYMERASE, EUKARYOTA, REVERSE TRANSCRIPTASE ZINC-BINDING DOMAIN PROTEIN-RELATED"/>
    <property type="match status" value="1"/>
</dbReference>
<dbReference type="CDD" id="cd01650">
    <property type="entry name" value="RT_nLTR_like"/>
    <property type="match status" value="1"/>
</dbReference>
<feature type="domain" description="Reverse transcriptase" evidence="1">
    <location>
        <begin position="177"/>
        <end position="457"/>
    </location>
</feature>
<evidence type="ECO:0000259" key="1">
    <source>
        <dbReference type="PROSITE" id="PS50878"/>
    </source>
</evidence>
<reference evidence="2" key="1">
    <citation type="submission" date="2018-02" db="EMBL/GenBank/DDBJ databases">
        <authorList>
            <person name="Cohen D.B."/>
            <person name="Kent A.D."/>
        </authorList>
    </citation>
    <scope>NUCLEOTIDE SEQUENCE</scope>
</reference>
<gene>
    <name evidence="2" type="ORF">FSB_LOCUS25211</name>
</gene>
<evidence type="ECO:0000313" key="2">
    <source>
        <dbReference type="EMBL" id="SPC97329.1"/>
    </source>
</evidence>
<protein>
    <recommendedName>
        <fullName evidence="1">Reverse transcriptase domain-containing protein</fullName>
    </recommendedName>
</protein>
<name>A0A2N9GD74_FAGSY</name>
<dbReference type="InterPro" id="IPR000477">
    <property type="entry name" value="RT_dom"/>
</dbReference>
<dbReference type="InterPro" id="IPR052343">
    <property type="entry name" value="Retrotransposon-Effector_Assoc"/>
</dbReference>
<sequence length="745" mass="85964">MHELQRLEEKENQGLLTTEEKSYRLGTQAELEKTLLLDEVSWRQKSRVQWLKEGDKNTKFFQRTANAHRRNNYIESLQHGDQQWKFESEIRDGIVNFYQDLYSEREAWRPMLGGVEFNTINSAEATELEVPFSEEEVVTALNQMSGEKAPGPDGYTIAFYKHCWDIVKLDVLNSLQEFHEHECLKRSLNATFVVLIPKKPGVLDVKDFRPICLIGSVYKILSKVLANRLKVVLGAVLSPTQNAFIQGRQITESVLIANECLDNRLKSGIPGLLCKLDVEKAYDHVNWDFLMYMLERCGFGAKWHNWMYFCLSTVRFSILINGTPCGFFNSTRGIRQGDSLSPLLFVLVMEALSRLMDKAVVEHLLEGFAVNSYNRPDLKISHLLFADDTLIFCGADRVQLLHLKGVLMCFEAVSGLHINLGKSEIVPVGTVHGIQDLAQVIGGRITTLPMKYLGLPLGARYKSKEIWNPILEKMERRLAGWKKVILIQGSVAKRIEKIQRDFLWGGLGEEFKYHLVNSRTICTPLSIGGLGIRQTILFNQALLGKWLWRFATENTAFWRQVIASKYGVGNGDWYTKEDRGGYGVCLWKHIRSGWQQFSRHVSFSIGSGERVSFWHDRWYGEGVMKDLFPTLYHIAQNKQAVLSDYLNWHNEEMVWSVTLLRALQDWELDDFTTFMENLYKMRIKQNDADQMQWDHTGSGLFEVRSFYHILCGGNRTFLGRVFGELKFPPRWHFLLGWQHMENTSQ</sequence>
<dbReference type="Pfam" id="PF00078">
    <property type="entry name" value="RVT_1"/>
    <property type="match status" value="1"/>
</dbReference>
<dbReference type="EMBL" id="OIVN01001758">
    <property type="protein sequence ID" value="SPC97329.1"/>
    <property type="molecule type" value="Genomic_DNA"/>
</dbReference>
<accession>A0A2N9GD74</accession>
<dbReference type="SUPFAM" id="SSF56672">
    <property type="entry name" value="DNA/RNA polymerases"/>
    <property type="match status" value="1"/>
</dbReference>
<proteinExistence type="predicted"/>
<dbReference type="InterPro" id="IPR043502">
    <property type="entry name" value="DNA/RNA_pol_sf"/>
</dbReference>